<dbReference type="SMART" id="SM00382">
    <property type="entry name" value="AAA"/>
    <property type="match status" value="1"/>
</dbReference>
<evidence type="ECO:0000259" key="11">
    <source>
        <dbReference type="PROSITE" id="PS50893"/>
    </source>
</evidence>
<dbReference type="RefSeq" id="WP_006362778.1">
    <property type="nucleotide sequence ID" value="NZ_GG700631.1"/>
</dbReference>
<dbReference type="HOGENOM" id="CLU_000604_84_9_11"/>
<dbReference type="eggNOG" id="COG1132">
    <property type="taxonomic scope" value="Bacteria"/>
</dbReference>
<dbReference type="FunFam" id="3.40.50.300:FF:000221">
    <property type="entry name" value="Multidrug ABC transporter ATP-binding protein"/>
    <property type="match status" value="1"/>
</dbReference>
<feature type="transmembrane region" description="Helical" evidence="10">
    <location>
        <begin position="22"/>
        <end position="44"/>
    </location>
</feature>
<evidence type="ECO:0000256" key="6">
    <source>
        <dbReference type="ARBA" id="ARBA00022840"/>
    </source>
</evidence>
<evidence type="ECO:0000256" key="7">
    <source>
        <dbReference type="ARBA" id="ARBA00022989"/>
    </source>
</evidence>
<keyword evidence="8 10" id="KW-0472">Membrane</keyword>
<comment type="caution">
    <text evidence="13">The sequence shown here is derived from an EMBL/GenBank/DDBJ whole genome shotgun (WGS) entry which is preliminary data.</text>
</comment>
<evidence type="ECO:0000256" key="9">
    <source>
        <dbReference type="ARBA" id="ARBA00023455"/>
    </source>
</evidence>
<gene>
    <name evidence="13" type="ORF">HMPREF0762_01516</name>
</gene>
<dbReference type="Gene3D" id="1.20.1560.10">
    <property type="entry name" value="ABC transporter type 1, transmembrane domain"/>
    <property type="match status" value="1"/>
</dbReference>
<organism evidence="13 14">
    <name type="scientific">Slackia exigua (strain ATCC 700122 / DSM 15923 / CIP 105133 / JCM 11022 / KCTC 5966 / S-7)</name>
    <dbReference type="NCBI Taxonomy" id="649764"/>
    <lineage>
        <taxon>Bacteria</taxon>
        <taxon>Bacillati</taxon>
        <taxon>Actinomycetota</taxon>
        <taxon>Coriobacteriia</taxon>
        <taxon>Eggerthellales</taxon>
        <taxon>Eggerthellaceae</taxon>
        <taxon>Slackia</taxon>
    </lineage>
</organism>
<feature type="domain" description="ABC transmembrane type-1" evidence="12">
    <location>
        <begin position="24"/>
        <end position="307"/>
    </location>
</feature>
<proteinExistence type="inferred from homology"/>
<dbReference type="InterPro" id="IPR036640">
    <property type="entry name" value="ABC1_TM_sf"/>
</dbReference>
<dbReference type="AlphaFoldDB" id="D0WI44"/>
<dbReference type="Gene3D" id="3.40.50.300">
    <property type="entry name" value="P-loop containing nucleotide triphosphate hydrolases"/>
    <property type="match status" value="1"/>
</dbReference>
<name>D0WI44_SLAES</name>
<accession>D0WI44</accession>
<keyword evidence="4 10" id="KW-0812">Transmembrane</keyword>
<evidence type="ECO:0000256" key="8">
    <source>
        <dbReference type="ARBA" id="ARBA00023136"/>
    </source>
</evidence>
<reference evidence="13" key="1">
    <citation type="submission" date="2009-10" db="EMBL/GenBank/DDBJ databases">
        <authorList>
            <person name="Weinstock G."/>
            <person name="Sodergren E."/>
            <person name="Clifton S."/>
            <person name="Fulton L."/>
            <person name="Fulton B."/>
            <person name="Courtney L."/>
            <person name="Fronick C."/>
            <person name="Harrison M."/>
            <person name="Strong C."/>
            <person name="Farmer C."/>
            <person name="Delahaunty K."/>
            <person name="Markovic C."/>
            <person name="Hall O."/>
            <person name="Minx P."/>
            <person name="Tomlinson C."/>
            <person name="Mitreva M."/>
            <person name="Nelson J."/>
            <person name="Hou S."/>
            <person name="Wollam A."/>
            <person name="Pepin K.H."/>
            <person name="Johnson M."/>
            <person name="Bhonagiri V."/>
            <person name="Nash W.E."/>
            <person name="Warren W."/>
            <person name="Chinwalla A."/>
            <person name="Mardis E.R."/>
            <person name="Wilson R.K."/>
        </authorList>
    </citation>
    <scope>NUCLEOTIDE SEQUENCE [LARGE SCALE GENOMIC DNA]</scope>
    <source>
        <strain evidence="13">ATCC 700122</strain>
    </source>
</reference>
<dbReference type="InterPro" id="IPR011527">
    <property type="entry name" value="ABC1_TM_dom"/>
</dbReference>
<feature type="transmembrane region" description="Helical" evidence="10">
    <location>
        <begin position="248"/>
        <end position="272"/>
    </location>
</feature>
<dbReference type="GO" id="GO:0005886">
    <property type="term" value="C:plasma membrane"/>
    <property type="evidence" value="ECO:0007669"/>
    <property type="project" value="UniProtKB-SubCell"/>
</dbReference>
<dbReference type="Pfam" id="PF00005">
    <property type="entry name" value="ABC_tran"/>
    <property type="match status" value="1"/>
</dbReference>
<evidence type="ECO:0000256" key="2">
    <source>
        <dbReference type="ARBA" id="ARBA00022448"/>
    </source>
</evidence>
<dbReference type="Pfam" id="PF00664">
    <property type="entry name" value="ABC_membrane"/>
    <property type="match status" value="1"/>
</dbReference>
<dbReference type="InterPro" id="IPR003439">
    <property type="entry name" value="ABC_transporter-like_ATP-bd"/>
</dbReference>
<feature type="domain" description="ABC transporter" evidence="11">
    <location>
        <begin position="338"/>
        <end position="586"/>
    </location>
</feature>
<dbReference type="PROSITE" id="PS00211">
    <property type="entry name" value="ABC_TRANSPORTER_1"/>
    <property type="match status" value="1"/>
</dbReference>
<keyword evidence="5" id="KW-0547">Nucleotide-binding</keyword>
<dbReference type="SUPFAM" id="SSF90123">
    <property type="entry name" value="ABC transporter transmembrane region"/>
    <property type="match status" value="1"/>
</dbReference>
<comment type="similarity">
    <text evidence="9">Belongs to the ABC transporter superfamily. Siderophore-Fe(3+) uptake transporter (SIUT) (TC 3.A.1.21) family.</text>
</comment>
<dbReference type="InterPro" id="IPR003593">
    <property type="entry name" value="AAA+_ATPase"/>
</dbReference>
<evidence type="ECO:0000256" key="4">
    <source>
        <dbReference type="ARBA" id="ARBA00022692"/>
    </source>
</evidence>
<dbReference type="PANTHER" id="PTHR43394:SF1">
    <property type="entry name" value="ATP-BINDING CASSETTE SUB-FAMILY B MEMBER 10, MITOCHONDRIAL"/>
    <property type="match status" value="1"/>
</dbReference>
<keyword evidence="6 13" id="KW-0067">ATP-binding</keyword>
<evidence type="ECO:0000313" key="14">
    <source>
        <dbReference type="Proteomes" id="UP000006001"/>
    </source>
</evidence>
<dbReference type="CDD" id="cd07346">
    <property type="entry name" value="ABC_6TM_exporters"/>
    <property type="match status" value="1"/>
</dbReference>
<protein>
    <submittedName>
        <fullName evidence="13">ABC transporter, ATP-binding protein</fullName>
    </submittedName>
</protein>
<sequence length="598" mass="64116">MSNAGQSAASILMGFARPCKGMLAGSVVLAVLGALCGMVPYIAASRGIIMVCSEDYDFGVFALLAGIALAGYLGQVWLGTFSTMKSHEAAFTILGNIRTAITGKLSRVPMGTILDTPSGTFKTVAVDTVEKLELPLAHMVPELTANTLIPAMMLAYLFVLDWRMALISLATIPVGVFCYMGMLKDYERRYARVLTAGKRMDAATVEYIGGIEVVKTFNQGDRSYKKYADAVAENRASKETWFRQTNGYYVVGLSILTATLTGVLPLGSWLFMNGSIEAGTFITCIVLALGLVKPLIQALQYTDSLAMVDSTVKEVKALLDLPELSRPDEKAPLVDTHVSFEDVTFRYEGAPSGDGEGDGSEHDGTEVLHGVSFDCPKGGMTAIVGPSGSGKSTIARLIASFWEAERGFVRIGGVDVRKMPLSQVMELVSYVSQDNFLFHLSIRENIRIGKPDATDAEIEDAARKASCHDFILSLPKGYDTLAGDAGSHLSGGERQRIAIARAILKNSPIVVLDEATAFTDPENEAAIQASIAKLVAGKTLIVIAHRLSTIVDADKILVIDRGRVAAEGTHEELVAESPLYGQLWNAHVASRDTAEEVA</sequence>
<dbReference type="Proteomes" id="UP000006001">
    <property type="component" value="Unassembled WGS sequence"/>
</dbReference>
<dbReference type="PANTHER" id="PTHR43394">
    <property type="entry name" value="ATP-DEPENDENT PERMEASE MDL1, MITOCHONDRIAL"/>
    <property type="match status" value="1"/>
</dbReference>
<dbReference type="GO" id="GO:0016887">
    <property type="term" value="F:ATP hydrolysis activity"/>
    <property type="evidence" value="ECO:0007669"/>
    <property type="project" value="InterPro"/>
</dbReference>
<dbReference type="InterPro" id="IPR039421">
    <property type="entry name" value="Type_1_exporter"/>
</dbReference>
<keyword evidence="3" id="KW-1003">Cell membrane</keyword>
<dbReference type="GeneID" id="85008355"/>
<dbReference type="PROSITE" id="PS50929">
    <property type="entry name" value="ABC_TM1F"/>
    <property type="match status" value="1"/>
</dbReference>
<dbReference type="GO" id="GO:0005524">
    <property type="term" value="F:ATP binding"/>
    <property type="evidence" value="ECO:0007669"/>
    <property type="project" value="UniProtKB-KW"/>
</dbReference>
<keyword evidence="2" id="KW-0813">Transport</keyword>
<dbReference type="OrthoDB" id="9806127at2"/>
<comment type="subcellular location">
    <subcellularLocation>
        <location evidence="1">Cell inner membrane</location>
        <topology evidence="1">Multi-pass membrane protein</topology>
    </subcellularLocation>
</comment>
<evidence type="ECO:0000313" key="13">
    <source>
        <dbReference type="EMBL" id="EEZ60711.1"/>
    </source>
</evidence>
<feature type="transmembrane region" description="Helical" evidence="10">
    <location>
        <begin position="162"/>
        <end position="182"/>
    </location>
</feature>
<keyword evidence="14" id="KW-1185">Reference proteome</keyword>
<dbReference type="GO" id="GO:0015421">
    <property type="term" value="F:ABC-type oligopeptide transporter activity"/>
    <property type="evidence" value="ECO:0007669"/>
    <property type="project" value="TreeGrafter"/>
</dbReference>
<dbReference type="InterPro" id="IPR027417">
    <property type="entry name" value="P-loop_NTPase"/>
</dbReference>
<dbReference type="PROSITE" id="PS50893">
    <property type="entry name" value="ABC_TRANSPORTER_2"/>
    <property type="match status" value="1"/>
</dbReference>
<evidence type="ECO:0000256" key="1">
    <source>
        <dbReference type="ARBA" id="ARBA00004429"/>
    </source>
</evidence>
<evidence type="ECO:0000259" key="12">
    <source>
        <dbReference type="PROSITE" id="PS50929"/>
    </source>
</evidence>
<dbReference type="EMBL" id="ACUX02000016">
    <property type="protein sequence ID" value="EEZ60711.1"/>
    <property type="molecule type" value="Genomic_DNA"/>
</dbReference>
<evidence type="ECO:0000256" key="10">
    <source>
        <dbReference type="SAM" id="Phobius"/>
    </source>
</evidence>
<feature type="transmembrane region" description="Helical" evidence="10">
    <location>
        <begin position="56"/>
        <end position="78"/>
    </location>
</feature>
<evidence type="ECO:0000256" key="3">
    <source>
        <dbReference type="ARBA" id="ARBA00022475"/>
    </source>
</evidence>
<evidence type="ECO:0000256" key="5">
    <source>
        <dbReference type="ARBA" id="ARBA00022741"/>
    </source>
</evidence>
<dbReference type="STRING" id="649764.HMPREF0762_01516"/>
<keyword evidence="7 10" id="KW-1133">Transmembrane helix</keyword>
<dbReference type="SUPFAM" id="SSF52540">
    <property type="entry name" value="P-loop containing nucleoside triphosphate hydrolases"/>
    <property type="match status" value="1"/>
</dbReference>
<dbReference type="InterPro" id="IPR017871">
    <property type="entry name" value="ABC_transporter-like_CS"/>
</dbReference>